<dbReference type="VEuPathDB" id="AmoebaDB:EHI_038820"/>
<dbReference type="VEuPathDB" id="AmoebaDB:EHI7A_037760"/>
<organism evidence="1 2">
    <name type="scientific">Entamoeba histolytica</name>
    <dbReference type="NCBI Taxonomy" id="5759"/>
    <lineage>
        <taxon>Eukaryota</taxon>
        <taxon>Amoebozoa</taxon>
        <taxon>Evosea</taxon>
        <taxon>Archamoebae</taxon>
        <taxon>Mastigamoebida</taxon>
        <taxon>Entamoebidae</taxon>
        <taxon>Entamoeba</taxon>
    </lineage>
</organism>
<dbReference type="VEuPathDB" id="AmoebaDB:KM1_076600"/>
<dbReference type="VEuPathDB" id="AmoebaDB:EHI5A_062930"/>
<accession>A0A5K1VC96</accession>
<dbReference type="VEuPathDB" id="AmoebaDB:EHI8A_036540"/>
<gene>
    <name evidence="1" type="ORF">CL6EHI_038820</name>
</gene>
<proteinExistence type="predicted"/>
<sequence>MQSFPAPIDEVIGRCVSKESEFTYFDNGKKKIHWSHPKYIEKKRENKSYEAFQQAVLLCYLNQFCAITLEKRRRQPTVTMSLPNIKTLIFEKEEIDISSLAEQRCRQNFDDCHFEGKNKQTTTRRLEKNKRIFIHNLLIDILIEKGYFFDSKMSKRSKRGFQLERIIHIFYKNKFIMGKEDLTIHGCNVNSYLCKLVESTPIVTIPRNDLCLYQAFNQ</sequence>
<dbReference type="EMBL" id="BDEQ01000001">
    <property type="protein sequence ID" value="GAT94359.1"/>
    <property type="molecule type" value="Genomic_DNA"/>
</dbReference>
<name>A0A5K1VC96_ENTHI</name>
<evidence type="ECO:0000313" key="2">
    <source>
        <dbReference type="Proteomes" id="UP000078387"/>
    </source>
</evidence>
<dbReference type="AlphaFoldDB" id="A0A5K1VC96"/>
<dbReference type="Proteomes" id="UP000078387">
    <property type="component" value="Unassembled WGS sequence"/>
</dbReference>
<reference evidence="1 2" key="1">
    <citation type="submission" date="2016-05" db="EMBL/GenBank/DDBJ databases">
        <title>First whole genome sequencing of Entamoeba histolytica HM1:IMSS-clone-6.</title>
        <authorList>
            <person name="Mukherjee Avik.K."/>
            <person name="Izumyama S."/>
            <person name="Nakada-Tsukui K."/>
            <person name="Nozaki T."/>
        </authorList>
    </citation>
    <scope>NUCLEOTIDE SEQUENCE [LARGE SCALE GENOMIC DNA]</scope>
    <source>
        <strain evidence="1 2">HM1:IMSS clone 6</strain>
    </source>
</reference>
<comment type="caution">
    <text evidence="1">The sequence shown here is derived from an EMBL/GenBank/DDBJ whole genome shotgun (WGS) entry which is preliminary data.</text>
</comment>
<evidence type="ECO:0000313" key="1">
    <source>
        <dbReference type="EMBL" id="GAT94359.1"/>
    </source>
</evidence>
<dbReference type="OMA" id="TIEKNDP"/>
<protein>
    <submittedName>
        <fullName evidence="1">Uncharacterized protein</fullName>
    </submittedName>
</protein>